<dbReference type="Proteomes" id="UP000594263">
    <property type="component" value="Unplaced"/>
</dbReference>
<dbReference type="InterPro" id="IPR016082">
    <property type="entry name" value="Ribosomal_uL30_ferredoxin-like"/>
</dbReference>
<dbReference type="GO" id="GO:0000463">
    <property type="term" value="P:maturation of LSU-rRNA from tricistronic rRNA transcript (SSU-rRNA, 5.8S rRNA, LSU-rRNA)"/>
    <property type="evidence" value="ECO:0007669"/>
    <property type="project" value="TreeGrafter"/>
</dbReference>
<keyword evidence="7" id="KW-1185">Reference proteome</keyword>
<dbReference type="FunFam" id="3.30.1390.20:FF:000003">
    <property type="entry name" value="60S ribosomal protein L7"/>
    <property type="match status" value="1"/>
</dbReference>
<dbReference type="InterPro" id="IPR018038">
    <property type="entry name" value="Ribosomal_uL30_CS"/>
</dbReference>
<dbReference type="Pfam" id="PF08079">
    <property type="entry name" value="Ribosomal_L30_N"/>
    <property type="match status" value="1"/>
</dbReference>
<keyword evidence="3" id="KW-0687">Ribonucleoprotein</keyword>
<dbReference type="PANTHER" id="PTHR11524">
    <property type="entry name" value="60S RIBOSOMAL PROTEIN L7"/>
    <property type="match status" value="1"/>
</dbReference>
<dbReference type="InterPro" id="IPR012988">
    <property type="entry name" value="Ribosomal_uL30_N_euk"/>
</dbReference>
<evidence type="ECO:0000259" key="5">
    <source>
        <dbReference type="Pfam" id="PF08079"/>
    </source>
</evidence>
<protein>
    <recommendedName>
        <fullName evidence="8">60S ribosomal protein L7</fullName>
    </recommendedName>
</protein>
<feature type="domain" description="Large ribosomal subunit protein uL30-like ferredoxin-like fold" evidence="4">
    <location>
        <begin position="94"/>
        <end position="144"/>
    </location>
</feature>
<dbReference type="Gramene" id="Kaladp0036s0091.1.v1.1">
    <property type="protein sequence ID" value="Kaladp0036s0091.1.v1.1"/>
    <property type="gene ID" value="Kaladp0036s0091.v1.1"/>
</dbReference>
<evidence type="ECO:0000259" key="4">
    <source>
        <dbReference type="Pfam" id="PF00327"/>
    </source>
</evidence>
<dbReference type="Gene3D" id="3.30.1390.20">
    <property type="entry name" value="Ribosomal protein L30, ferredoxin-like fold domain"/>
    <property type="match status" value="1"/>
</dbReference>
<evidence type="ECO:0000313" key="6">
    <source>
        <dbReference type="EnsemblPlants" id="Kaladp0036s0091.1.v1.1"/>
    </source>
</evidence>
<evidence type="ECO:0000313" key="7">
    <source>
        <dbReference type="Proteomes" id="UP000594263"/>
    </source>
</evidence>
<evidence type="ECO:0000256" key="3">
    <source>
        <dbReference type="ARBA" id="ARBA00023274"/>
    </source>
</evidence>
<sequence>MGEEQALVLGSDATLNTIPEVILKKRKRNEEWALVRKQSLEARKKHNADSRKFAFKKAEQYIREYREKERDLVRFKRVAKSEGKYYVEPEAKLLFVIRIRGTNAMHPKSKKILQLLRLRQIFNGVFIKVNKATLNMLKKVEPYIAYGYPNLKSVKELIYKRGHGKVNHQRVALTNNQIIEEALGEYGIICIEDLVHEITTVGPHFKEANNFLWPFKLNAPSGGLEKKRDHYVEVGSYGNREDEINKLIARMN</sequence>
<organism evidence="6 7">
    <name type="scientific">Kalanchoe fedtschenkoi</name>
    <name type="common">Lavender scallops</name>
    <name type="synonym">South American air plant</name>
    <dbReference type="NCBI Taxonomy" id="63787"/>
    <lineage>
        <taxon>Eukaryota</taxon>
        <taxon>Viridiplantae</taxon>
        <taxon>Streptophyta</taxon>
        <taxon>Embryophyta</taxon>
        <taxon>Tracheophyta</taxon>
        <taxon>Spermatophyta</taxon>
        <taxon>Magnoliopsida</taxon>
        <taxon>eudicotyledons</taxon>
        <taxon>Gunneridae</taxon>
        <taxon>Pentapetalae</taxon>
        <taxon>Saxifragales</taxon>
        <taxon>Crassulaceae</taxon>
        <taxon>Kalanchoe</taxon>
    </lineage>
</organism>
<feature type="domain" description="Large ribosomal subunit protein uL30 N-terminal eukaryotes" evidence="5">
    <location>
        <begin position="18"/>
        <end position="89"/>
    </location>
</feature>
<comment type="similarity">
    <text evidence="1">Belongs to the universal ribosomal protein uL30 family.</text>
</comment>
<proteinExistence type="inferred from homology"/>
<keyword evidence="2" id="KW-0689">Ribosomal protein</keyword>
<dbReference type="InterPro" id="IPR005998">
    <property type="entry name" value="Ribosomal_uL30_euk"/>
</dbReference>
<evidence type="ECO:0000256" key="1">
    <source>
        <dbReference type="ARBA" id="ARBA00007594"/>
    </source>
</evidence>
<dbReference type="GO" id="GO:0022625">
    <property type="term" value="C:cytosolic large ribosomal subunit"/>
    <property type="evidence" value="ECO:0007669"/>
    <property type="project" value="TreeGrafter"/>
</dbReference>
<dbReference type="PROSITE" id="PS00634">
    <property type="entry name" value="RIBOSOMAL_L30"/>
    <property type="match status" value="1"/>
</dbReference>
<dbReference type="FunFam" id="3.30.1390.20:FF:000002">
    <property type="entry name" value="60S ribosomal protein L7"/>
    <property type="match status" value="1"/>
</dbReference>
<dbReference type="PANTHER" id="PTHR11524:SF36">
    <property type="entry name" value="LARGE RIBOSOMAL SUBUNIT PROTEIN UL30Z"/>
    <property type="match status" value="1"/>
</dbReference>
<reference evidence="6" key="1">
    <citation type="submission" date="2021-01" db="UniProtKB">
        <authorList>
            <consortium name="EnsemblPlants"/>
        </authorList>
    </citation>
    <scope>IDENTIFICATION</scope>
</reference>
<dbReference type="GO" id="GO:0003735">
    <property type="term" value="F:structural constituent of ribosome"/>
    <property type="evidence" value="ECO:0007669"/>
    <property type="project" value="TreeGrafter"/>
</dbReference>
<dbReference type="AlphaFoldDB" id="A0A7N0TFV8"/>
<dbReference type="InterPro" id="IPR036919">
    <property type="entry name" value="Ribo_uL30_ferredoxin-like_sf"/>
</dbReference>
<name>A0A7N0TFV8_KALFE</name>
<dbReference type="OMA" id="SYYVDAQ"/>
<dbReference type="GO" id="GO:0003723">
    <property type="term" value="F:RNA binding"/>
    <property type="evidence" value="ECO:0007669"/>
    <property type="project" value="InterPro"/>
</dbReference>
<dbReference type="CDD" id="cd01657">
    <property type="entry name" value="Ribosomal_L7_archeal_euk"/>
    <property type="match status" value="1"/>
</dbReference>
<accession>A0A7N0TFV8</accession>
<dbReference type="EnsemblPlants" id="Kaladp0036s0091.1.v1.1">
    <property type="protein sequence ID" value="Kaladp0036s0091.1.v1.1"/>
    <property type="gene ID" value="Kaladp0036s0091.v1.1"/>
</dbReference>
<dbReference type="InterPro" id="IPR035808">
    <property type="entry name" value="Ribosomal_uL30_euk_arc"/>
</dbReference>
<evidence type="ECO:0008006" key="8">
    <source>
        <dbReference type="Google" id="ProtNLM"/>
    </source>
</evidence>
<dbReference type="InterPro" id="IPR039699">
    <property type="entry name" value="Ribosomal_uL30"/>
</dbReference>
<dbReference type="Pfam" id="PF00327">
    <property type="entry name" value="Ribosomal_L30"/>
    <property type="match status" value="1"/>
</dbReference>
<evidence type="ECO:0000256" key="2">
    <source>
        <dbReference type="ARBA" id="ARBA00022980"/>
    </source>
</evidence>
<dbReference type="SUPFAM" id="SSF55129">
    <property type="entry name" value="Ribosomal protein L30p/L7e"/>
    <property type="match status" value="1"/>
</dbReference>
<dbReference type="NCBIfam" id="TIGR01310">
    <property type="entry name" value="uL30_euk"/>
    <property type="match status" value="1"/>
</dbReference>